<keyword evidence="3" id="KW-1185">Reference proteome</keyword>
<dbReference type="EMBL" id="JACCFO010000001">
    <property type="protein sequence ID" value="NYI95921.1"/>
    <property type="molecule type" value="Genomic_DNA"/>
</dbReference>
<reference evidence="2 3" key="1">
    <citation type="submission" date="2020-07" db="EMBL/GenBank/DDBJ databases">
        <title>Sequencing the genomes of 1000 actinobacteria strains.</title>
        <authorList>
            <person name="Klenk H.-P."/>
        </authorList>
    </citation>
    <scope>NUCLEOTIDE SEQUENCE [LARGE SCALE GENOMIC DNA]</scope>
    <source>
        <strain evidence="2 3">DSM 45927</strain>
    </source>
</reference>
<gene>
    <name evidence="2" type="ORF">HNR12_002198</name>
</gene>
<dbReference type="AlphaFoldDB" id="A0A853BN21"/>
<evidence type="ECO:0000256" key="1">
    <source>
        <dbReference type="SAM" id="MobiDB-lite"/>
    </source>
</evidence>
<feature type="region of interest" description="Disordered" evidence="1">
    <location>
        <begin position="1"/>
        <end position="32"/>
    </location>
</feature>
<protein>
    <submittedName>
        <fullName evidence="2">Uncharacterized protein</fullName>
    </submittedName>
</protein>
<feature type="compositionally biased region" description="Basic and acidic residues" evidence="1">
    <location>
        <begin position="9"/>
        <end position="24"/>
    </location>
</feature>
<name>A0A853BN21_9ACTN</name>
<evidence type="ECO:0000313" key="2">
    <source>
        <dbReference type="EMBL" id="NYI95921.1"/>
    </source>
</evidence>
<proteinExistence type="predicted"/>
<organism evidence="2 3">
    <name type="scientific">Streptomonospora nanhaiensis</name>
    <dbReference type="NCBI Taxonomy" id="1323731"/>
    <lineage>
        <taxon>Bacteria</taxon>
        <taxon>Bacillati</taxon>
        <taxon>Actinomycetota</taxon>
        <taxon>Actinomycetes</taxon>
        <taxon>Streptosporangiales</taxon>
        <taxon>Nocardiopsidaceae</taxon>
        <taxon>Streptomonospora</taxon>
    </lineage>
</organism>
<comment type="caution">
    <text evidence="2">The sequence shown here is derived from an EMBL/GenBank/DDBJ whole genome shotgun (WGS) entry which is preliminary data.</text>
</comment>
<sequence>MRLTADAGMTREEEREMYEREVREQNGAPPTK</sequence>
<evidence type="ECO:0000313" key="3">
    <source>
        <dbReference type="Proteomes" id="UP000575985"/>
    </source>
</evidence>
<accession>A0A853BN21</accession>
<dbReference type="Proteomes" id="UP000575985">
    <property type="component" value="Unassembled WGS sequence"/>
</dbReference>